<feature type="coiled-coil region" evidence="1">
    <location>
        <begin position="22"/>
        <end position="56"/>
    </location>
</feature>
<keyword evidence="1" id="KW-0175">Coiled coil</keyword>
<dbReference type="Proteomes" id="UP000040453">
    <property type="component" value="Unassembled WGS sequence"/>
</dbReference>
<sequence>MKLIKKVPIKVVVTEDSKEKIRQNFTNHKLRLEQECQQLQFEMRKLKNKNANVRSDMETRFNQEIKNRQEKMKLLDFKIEQLDELKMGSEIVEKEVEALVEVEVGSDWHHLMKEQAIVIKDDKVIRIDE</sequence>
<gene>
    <name evidence="2" type="ORF">BN997_04266</name>
</gene>
<protein>
    <recommendedName>
        <fullName evidence="4">YlqD protein</fullName>
    </recommendedName>
</protein>
<dbReference type="AlphaFoldDB" id="A0A0A1MYB2"/>
<organism evidence="2 3">
    <name type="scientific">Oceanobacillus oncorhynchi</name>
    <dbReference type="NCBI Taxonomy" id="545501"/>
    <lineage>
        <taxon>Bacteria</taxon>
        <taxon>Bacillati</taxon>
        <taxon>Bacillota</taxon>
        <taxon>Bacilli</taxon>
        <taxon>Bacillales</taxon>
        <taxon>Bacillaceae</taxon>
        <taxon>Oceanobacillus</taxon>
    </lineage>
</organism>
<accession>A0A0A1MYB2</accession>
<reference evidence="2 3" key="1">
    <citation type="submission" date="2014-11" db="EMBL/GenBank/DDBJ databases">
        <authorList>
            <person name="Urmite Genomes Urmite Genomes"/>
        </authorList>
    </citation>
    <scope>NUCLEOTIDE SEQUENCE [LARGE SCALE GENOMIC DNA]</scope>
    <source>
        <strain evidence="2 3">Oc5</strain>
    </source>
</reference>
<evidence type="ECO:0000256" key="1">
    <source>
        <dbReference type="SAM" id="Coils"/>
    </source>
</evidence>
<dbReference type="EMBL" id="CDGG01000001">
    <property type="protein sequence ID" value="CEI84322.1"/>
    <property type="molecule type" value="Genomic_DNA"/>
</dbReference>
<dbReference type="Gene3D" id="6.10.140.1110">
    <property type="match status" value="1"/>
</dbReference>
<evidence type="ECO:0000313" key="2">
    <source>
        <dbReference type="EMBL" id="CEI84322.1"/>
    </source>
</evidence>
<dbReference type="OrthoDB" id="2375961at2"/>
<evidence type="ECO:0000313" key="3">
    <source>
        <dbReference type="Proteomes" id="UP000040453"/>
    </source>
</evidence>
<proteinExistence type="predicted"/>
<dbReference type="STRING" id="545501.BN997_04266"/>
<evidence type="ECO:0008006" key="4">
    <source>
        <dbReference type="Google" id="ProtNLM"/>
    </source>
</evidence>
<dbReference type="RefSeq" id="WP_042535069.1">
    <property type="nucleotide sequence ID" value="NZ_CAXOIH010000001.1"/>
</dbReference>
<dbReference type="InterPro" id="IPR021297">
    <property type="entry name" value="YlqD"/>
</dbReference>
<name>A0A0A1MYB2_9BACI</name>
<dbReference type="Pfam" id="PF11068">
    <property type="entry name" value="YlqD"/>
    <property type="match status" value="1"/>
</dbReference>
<keyword evidence="3" id="KW-1185">Reference proteome</keyword>